<evidence type="ECO:0000313" key="16">
    <source>
        <dbReference type="EMBL" id="CAH2105740.1"/>
    </source>
</evidence>
<evidence type="ECO:0000256" key="11">
    <source>
        <dbReference type="SAM" id="MobiDB-lite"/>
    </source>
</evidence>
<comment type="subcellular location">
    <subcellularLocation>
        <location evidence="1">Cell membrane</location>
        <topology evidence="1">Multi-pass membrane protein</topology>
    </subcellularLocation>
</comment>
<gene>
    <name evidence="16" type="ORF">EEDITHA_LOCUS19959</name>
</gene>
<dbReference type="AlphaFoldDB" id="A0AAU9V1C7"/>
<evidence type="ECO:0000256" key="3">
    <source>
        <dbReference type="ARBA" id="ARBA00022475"/>
    </source>
</evidence>
<feature type="signal peptide" evidence="13">
    <location>
        <begin position="1"/>
        <end position="20"/>
    </location>
</feature>
<evidence type="ECO:0000256" key="13">
    <source>
        <dbReference type="SAM" id="SignalP"/>
    </source>
</evidence>
<dbReference type="Proteomes" id="UP001153954">
    <property type="component" value="Unassembled WGS sequence"/>
</dbReference>
<protein>
    <recommendedName>
        <fullName evidence="18">Calcitonin receptor</fullName>
    </recommendedName>
</protein>
<evidence type="ECO:0000259" key="14">
    <source>
        <dbReference type="PROSITE" id="PS50227"/>
    </source>
</evidence>
<dbReference type="PANTHER" id="PTHR45620">
    <property type="entry name" value="PDF RECEPTOR-LIKE PROTEIN-RELATED"/>
    <property type="match status" value="1"/>
</dbReference>
<accession>A0AAU9V1C7</accession>
<evidence type="ECO:0000256" key="7">
    <source>
        <dbReference type="ARBA" id="ARBA00023136"/>
    </source>
</evidence>
<dbReference type="PROSITE" id="PS50227">
    <property type="entry name" value="G_PROTEIN_RECEP_F2_3"/>
    <property type="match status" value="1"/>
</dbReference>
<dbReference type="InterPro" id="IPR017981">
    <property type="entry name" value="GPCR_2-like_7TM"/>
</dbReference>
<evidence type="ECO:0000256" key="1">
    <source>
        <dbReference type="ARBA" id="ARBA00004651"/>
    </source>
</evidence>
<feature type="domain" description="G-protein coupled receptors family 2 profile 1" evidence="14">
    <location>
        <begin position="182"/>
        <end position="259"/>
    </location>
</feature>
<keyword evidence="17" id="KW-1185">Reference proteome</keyword>
<feature type="transmembrane region" description="Helical" evidence="12">
    <location>
        <begin position="492"/>
        <end position="515"/>
    </location>
</feature>
<feature type="region of interest" description="Disordered" evidence="11">
    <location>
        <begin position="704"/>
        <end position="730"/>
    </location>
</feature>
<feature type="transmembrane region" description="Helical" evidence="12">
    <location>
        <begin position="458"/>
        <end position="480"/>
    </location>
</feature>
<keyword evidence="3" id="KW-1003">Cell membrane</keyword>
<feature type="transmembrane region" description="Helical" evidence="12">
    <location>
        <begin position="267"/>
        <end position="289"/>
    </location>
</feature>
<feature type="compositionally biased region" description="Polar residues" evidence="11">
    <location>
        <begin position="706"/>
        <end position="718"/>
    </location>
</feature>
<keyword evidence="7 12" id="KW-0472">Membrane</keyword>
<feature type="transmembrane region" description="Helical" evidence="12">
    <location>
        <begin position="381"/>
        <end position="405"/>
    </location>
</feature>
<comment type="similarity">
    <text evidence="2">Belongs to the G-protein coupled receptor 2 family.</text>
</comment>
<dbReference type="Gene3D" id="4.10.1240.10">
    <property type="entry name" value="GPCR, family 2, extracellular hormone receptor domain"/>
    <property type="match status" value="1"/>
</dbReference>
<dbReference type="GO" id="GO:0005886">
    <property type="term" value="C:plasma membrane"/>
    <property type="evidence" value="ECO:0007669"/>
    <property type="project" value="UniProtKB-SubCell"/>
</dbReference>
<dbReference type="GO" id="GO:0007188">
    <property type="term" value="P:adenylate cyclase-modulating G protein-coupled receptor signaling pathway"/>
    <property type="evidence" value="ECO:0007669"/>
    <property type="project" value="TreeGrafter"/>
</dbReference>
<evidence type="ECO:0000256" key="4">
    <source>
        <dbReference type="ARBA" id="ARBA00022692"/>
    </source>
</evidence>
<dbReference type="GO" id="GO:0007166">
    <property type="term" value="P:cell surface receptor signaling pathway"/>
    <property type="evidence" value="ECO:0007669"/>
    <property type="project" value="InterPro"/>
</dbReference>
<evidence type="ECO:0000256" key="12">
    <source>
        <dbReference type="SAM" id="Phobius"/>
    </source>
</evidence>
<dbReference type="Gene3D" id="1.20.1070.10">
    <property type="entry name" value="Rhodopsin 7-helix transmembrane proteins"/>
    <property type="match status" value="1"/>
</dbReference>
<evidence type="ECO:0008006" key="18">
    <source>
        <dbReference type="Google" id="ProtNLM"/>
    </source>
</evidence>
<dbReference type="PROSITE" id="PS00649">
    <property type="entry name" value="G_PROTEIN_RECEP_F2_1"/>
    <property type="match status" value="1"/>
</dbReference>
<feature type="domain" description="G-protein coupled receptors family 2 profile 2" evidence="15">
    <location>
        <begin position="264"/>
        <end position="516"/>
    </location>
</feature>
<dbReference type="InterPro" id="IPR000832">
    <property type="entry name" value="GPCR_2_secretin-like"/>
</dbReference>
<reference evidence="16" key="1">
    <citation type="submission" date="2022-03" db="EMBL/GenBank/DDBJ databases">
        <authorList>
            <person name="Tunstrom K."/>
        </authorList>
    </citation>
    <scope>NUCLEOTIDE SEQUENCE</scope>
</reference>
<keyword evidence="9" id="KW-0325">Glycoprotein</keyword>
<evidence type="ECO:0000313" key="17">
    <source>
        <dbReference type="Proteomes" id="UP001153954"/>
    </source>
</evidence>
<keyword evidence="8" id="KW-0675">Receptor</keyword>
<sequence length="784" mass="88948">MMCNLNKLLIVAFFTWISYGIQVECYIKDSFCPANFDSNEWHQYQRNPRVAHHTNDQLNCEKPDIYICEEPPNAISTNRGKVCNYRNVWYHEQVFKWVAGRGCLFYTPDFLYVGGKNPINLNAACVYGNMFAPCLEIVKEDGTCGCFPFDPSFEEVAVTVRKALIPSAQRRWENCFYAASDCCSHFMDGNTDGNGQCVPTFDGWSCWGAAQNGTVAENVCPDFAYSNSGPSCYHYSTKECYSNGTWEQRTEYGSCSVTPRLLSRYRYHISMLAFSTAACLPAICIFFIYKRLRVIRVALHRNLLIAIAVRNILVIVSRSEIYIDELTSIDDTAMSVHGIACRVLAVAERIAGNAVFVCMLVEGIYLHRLIVAVFKQKLNIFWLYGIGAVIAIIPVVAWATVMALHNDHSCWVVYTVNHIQWLLDGPRIIILVLNTILFVDVLRVLLTKLRNSENANQLSTAKATLFLMPLFGTQFIFTAIRPDTTNCLYEQVYYFVAYTIEGLQGLIVSLLYCYINKEVHALIRATYRKTENAVVSHIRGSNYPRMSIDPQSDRRHTYSTGLHSQNTDYTKNRYSTIPPKLHVAEIISIQASERLAEILEPVYETIDNSIVNEGYDYLERSDNDSGYMPRNSKVEEYYGFTNASSVSIGCQDWLRCASPPESIYNNSMTASDATNKDKTVKIQLTNDRDTLVDQKQQEDISGINDYKNSIEPSSNNDNVKAINHDGNSVPEKVTDEELKNCNDKTMLDEIMQYMITKGSKDVKLKPEVLSPNRPDGEKIIFLDE</sequence>
<keyword evidence="5 12" id="KW-1133">Transmembrane helix</keyword>
<evidence type="ECO:0000256" key="10">
    <source>
        <dbReference type="ARBA" id="ARBA00023224"/>
    </source>
</evidence>
<keyword evidence="10" id="KW-0807">Transducer</keyword>
<dbReference type="InterPro" id="IPR001879">
    <property type="entry name" value="GPCR_2_extracellular_dom"/>
</dbReference>
<evidence type="ECO:0000256" key="8">
    <source>
        <dbReference type="ARBA" id="ARBA00023170"/>
    </source>
</evidence>
<evidence type="ECO:0000256" key="9">
    <source>
        <dbReference type="ARBA" id="ARBA00023180"/>
    </source>
</evidence>
<dbReference type="PANTHER" id="PTHR45620:SF42">
    <property type="entry name" value="G-PROTEIN COUPLED RECEPTOR SEB-2"/>
    <property type="match status" value="1"/>
</dbReference>
<evidence type="ECO:0000259" key="15">
    <source>
        <dbReference type="PROSITE" id="PS50261"/>
    </source>
</evidence>
<keyword evidence="13" id="KW-0732">Signal</keyword>
<dbReference type="Pfam" id="PF02793">
    <property type="entry name" value="HRM"/>
    <property type="match status" value="1"/>
</dbReference>
<dbReference type="SUPFAM" id="SSF111418">
    <property type="entry name" value="Hormone receptor domain"/>
    <property type="match status" value="1"/>
</dbReference>
<evidence type="ECO:0000256" key="5">
    <source>
        <dbReference type="ARBA" id="ARBA00022989"/>
    </source>
</evidence>
<keyword evidence="4 12" id="KW-0812">Transmembrane</keyword>
<evidence type="ECO:0000256" key="6">
    <source>
        <dbReference type="ARBA" id="ARBA00023040"/>
    </source>
</evidence>
<proteinExistence type="inferred from homology"/>
<dbReference type="PROSITE" id="PS50261">
    <property type="entry name" value="G_PROTEIN_RECEP_F2_4"/>
    <property type="match status" value="1"/>
</dbReference>
<feature type="transmembrane region" description="Helical" evidence="12">
    <location>
        <begin position="425"/>
        <end position="446"/>
    </location>
</feature>
<dbReference type="InterPro" id="IPR036445">
    <property type="entry name" value="GPCR_2_extracell_dom_sf"/>
</dbReference>
<dbReference type="SMART" id="SM00008">
    <property type="entry name" value="HormR"/>
    <property type="match status" value="1"/>
</dbReference>
<name>A0AAU9V1C7_EUPED</name>
<dbReference type="GO" id="GO:0008528">
    <property type="term" value="F:G protein-coupled peptide receptor activity"/>
    <property type="evidence" value="ECO:0007669"/>
    <property type="project" value="TreeGrafter"/>
</dbReference>
<organism evidence="16 17">
    <name type="scientific">Euphydryas editha</name>
    <name type="common">Edith's checkerspot</name>
    <dbReference type="NCBI Taxonomy" id="104508"/>
    <lineage>
        <taxon>Eukaryota</taxon>
        <taxon>Metazoa</taxon>
        <taxon>Ecdysozoa</taxon>
        <taxon>Arthropoda</taxon>
        <taxon>Hexapoda</taxon>
        <taxon>Insecta</taxon>
        <taxon>Pterygota</taxon>
        <taxon>Neoptera</taxon>
        <taxon>Endopterygota</taxon>
        <taxon>Lepidoptera</taxon>
        <taxon>Glossata</taxon>
        <taxon>Ditrysia</taxon>
        <taxon>Papilionoidea</taxon>
        <taxon>Nymphalidae</taxon>
        <taxon>Nymphalinae</taxon>
        <taxon>Euphydryas</taxon>
    </lineage>
</organism>
<evidence type="ECO:0000256" key="2">
    <source>
        <dbReference type="ARBA" id="ARBA00005314"/>
    </source>
</evidence>
<keyword evidence="6" id="KW-0297">G-protein coupled receptor</keyword>
<dbReference type="InterPro" id="IPR050332">
    <property type="entry name" value="GPCR_2"/>
</dbReference>
<dbReference type="InterPro" id="IPR017983">
    <property type="entry name" value="GPCR_2_secretin-like_CS"/>
</dbReference>
<dbReference type="PROSITE" id="PS00650">
    <property type="entry name" value="G_PROTEIN_RECEP_F2_2"/>
    <property type="match status" value="1"/>
</dbReference>
<comment type="caution">
    <text evidence="16">The sequence shown here is derived from an EMBL/GenBank/DDBJ whole genome shotgun (WGS) entry which is preliminary data.</text>
</comment>
<feature type="chain" id="PRO_5043460054" description="Calcitonin receptor" evidence="13">
    <location>
        <begin position="21"/>
        <end position="784"/>
    </location>
</feature>
<dbReference type="EMBL" id="CAKOGL010000028">
    <property type="protein sequence ID" value="CAH2105740.1"/>
    <property type="molecule type" value="Genomic_DNA"/>
</dbReference>
<dbReference type="Pfam" id="PF00002">
    <property type="entry name" value="7tm_2"/>
    <property type="match status" value="1"/>
</dbReference>
<dbReference type="PRINTS" id="PR00249">
    <property type="entry name" value="GPCRSECRETIN"/>
</dbReference>